<dbReference type="SUPFAM" id="SSF53098">
    <property type="entry name" value="Ribonuclease H-like"/>
    <property type="match status" value="1"/>
</dbReference>
<dbReference type="Pfam" id="PF00665">
    <property type="entry name" value="rve"/>
    <property type="match status" value="1"/>
</dbReference>
<dbReference type="InterPro" id="IPR036397">
    <property type="entry name" value="RNaseH_sf"/>
</dbReference>
<dbReference type="Proteomes" id="UP001152795">
    <property type="component" value="Unassembled WGS sequence"/>
</dbReference>
<evidence type="ECO:0000256" key="4">
    <source>
        <dbReference type="ARBA" id="ARBA00022759"/>
    </source>
</evidence>
<feature type="compositionally biased region" description="Acidic residues" evidence="7">
    <location>
        <begin position="821"/>
        <end position="833"/>
    </location>
</feature>
<dbReference type="GO" id="GO:0004519">
    <property type="term" value="F:endonuclease activity"/>
    <property type="evidence" value="ECO:0007669"/>
    <property type="project" value="UniProtKB-KW"/>
</dbReference>
<dbReference type="GO" id="GO:0003676">
    <property type="term" value="F:nucleic acid binding"/>
    <property type="evidence" value="ECO:0007669"/>
    <property type="project" value="InterPro"/>
</dbReference>
<feature type="region of interest" description="Disordered" evidence="7">
    <location>
        <begin position="806"/>
        <end position="888"/>
    </location>
</feature>
<dbReference type="InterPro" id="IPR012337">
    <property type="entry name" value="RNaseH-like_sf"/>
</dbReference>
<dbReference type="Pfam" id="PF17921">
    <property type="entry name" value="Integrase_H2C2"/>
    <property type="match status" value="1"/>
</dbReference>
<feature type="non-terminal residue" evidence="9">
    <location>
        <position position="888"/>
    </location>
</feature>
<feature type="domain" description="Integrase catalytic" evidence="8">
    <location>
        <begin position="519"/>
        <end position="677"/>
    </location>
</feature>
<dbReference type="InterPro" id="IPR050951">
    <property type="entry name" value="Retrovirus_Pol_polyprotein"/>
</dbReference>
<evidence type="ECO:0000256" key="6">
    <source>
        <dbReference type="ARBA" id="ARBA00022918"/>
    </source>
</evidence>
<dbReference type="GO" id="GO:0003964">
    <property type="term" value="F:RNA-directed DNA polymerase activity"/>
    <property type="evidence" value="ECO:0007669"/>
    <property type="project" value="UniProtKB-KW"/>
</dbReference>
<dbReference type="Pfam" id="PF22938">
    <property type="entry name" value="Integrase_p58_C"/>
    <property type="match status" value="1"/>
</dbReference>
<sequence length="888" mass="104016">TIMLRIRTIMLRIRTIMLRVRIIMLRIRTIMLRIRTIMLGIRTIMLRIRTIMLRIRTIMLRIRTIVANTNYDVANTNYNIANTNYNVPLRRIPFGYREEVRNDLKTMLNDGVIEKSSSEWASPLVLVRKPSGDLRMCTRDLSISDRRYGTEHLEGISRLFQMIRDSGFKLSGVRPLPEKLEIIRNWNAPKNETELRRFLGVCTFWRRFVKDFANVAVPLHNLLNKSEFMWTRECQCAFEELKESLCSSVTLKLPDRFARFSVTCDASDYAVGYYLEQDDKSGQRRPVAFGGRKLTKAETNYSVTEKECLAVIEAFKAYRPYLLAREFDLYTDHQSLKWLLTRTKEHSGRLWRWYTVKHIAGTKNTVADALSRIRFVEIESEEDWSLEYVRQQQEECPTLSQIKYCLESKTTLKTSNKELAALAKELPFCFIGNDGVLRRKSKDEKVHIIVPQKLTSRVLKMMHDDQGHFGYSKTLKRSQERYFWPKMSSQVDEWCKKCRVCQQRRNPVPANRAPLQPITTRRPGELVTMDIVEYPLSPRGYRYCLVMIDHFTKWLEVFPLRNQKAETVAKKVFDGWIPRHGAPEQLHHDQGKNLSAKMIKEVCKFLEVWNTRTTPFHPQSDGASERSIRTVNNMLAKVVADYQRNWDLYVSSSCFAYNTAVHSSTGFTPSYLEFGRELRLPNDLVEPGENERRVVSHTDYAQQLKNRLSKAFQIANDILHSAHKTQKHFYDRWARANVYKAGGDLVLWLDRKTRRGRCMKLNRPWTGPWRIIKRLGEVVYRIKYEGSEKVSVKRRVVHHNQLKRFHDVREPDTADNKTVVPEEELSDSPETDDAAVVVIEGPDVAAPIEDAEQDNDNLAEQPEPTNDNERPQRERRPPEWFVNYDMNF</sequence>
<evidence type="ECO:0000256" key="7">
    <source>
        <dbReference type="SAM" id="MobiDB-lite"/>
    </source>
</evidence>
<dbReference type="PANTHER" id="PTHR37984">
    <property type="entry name" value="PROTEIN CBG26694"/>
    <property type="match status" value="1"/>
</dbReference>
<dbReference type="Gene3D" id="1.10.340.70">
    <property type="match status" value="1"/>
</dbReference>
<dbReference type="GO" id="GO:0015074">
    <property type="term" value="P:DNA integration"/>
    <property type="evidence" value="ECO:0007669"/>
    <property type="project" value="InterPro"/>
</dbReference>
<dbReference type="SUPFAM" id="SSF56672">
    <property type="entry name" value="DNA/RNA polymerases"/>
    <property type="match status" value="1"/>
</dbReference>
<reference evidence="9" key="1">
    <citation type="submission" date="2020-04" db="EMBL/GenBank/DDBJ databases">
        <authorList>
            <person name="Alioto T."/>
            <person name="Alioto T."/>
            <person name="Gomez Garrido J."/>
        </authorList>
    </citation>
    <scope>NUCLEOTIDE SEQUENCE</scope>
    <source>
        <strain evidence="9">A484AB</strain>
    </source>
</reference>
<dbReference type="FunFam" id="1.10.340.70:FF:000001">
    <property type="entry name" value="Retrovirus-related Pol polyprotein from transposon gypsy-like Protein"/>
    <property type="match status" value="1"/>
</dbReference>
<dbReference type="Gene3D" id="3.10.10.10">
    <property type="entry name" value="HIV Type 1 Reverse Transcriptase, subunit A, domain 1"/>
    <property type="match status" value="1"/>
</dbReference>
<dbReference type="EMBL" id="CACRXK020031643">
    <property type="protein sequence ID" value="CAB4043152.1"/>
    <property type="molecule type" value="Genomic_DNA"/>
</dbReference>
<gene>
    <name evidence="9" type="ORF">PACLA_8A024374</name>
</gene>
<dbReference type="GO" id="GO:0016787">
    <property type="term" value="F:hydrolase activity"/>
    <property type="evidence" value="ECO:0007669"/>
    <property type="project" value="UniProtKB-KW"/>
</dbReference>
<dbReference type="PROSITE" id="PS50994">
    <property type="entry name" value="INTEGRASE"/>
    <property type="match status" value="1"/>
</dbReference>
<dbReference type="Gene3D" id="3.30.70.270">
    <property type="match status" value="1"/>
</dbReference>
<dbReference type="InterPro" id="IPR043128">
    <property type="entry name" value="Rev_trsase/Diguanyl_cyclase"/>
</dbReference>
<evidence type="ECO:0000313" key="10">
    <source>
        <dbReference type="Proteomes" id="UP001152795"/>
    </source>
</evidence>
<proteinExistence type="predicted"/>
<keyword evidence="2" id="KW-0548">Nucleotidyltransferase</keyword>
<name>A0A6S7LSK6_PARCT</name>
<evidence type="ECO:0000256" key="5">
    <source>
        <dbReference type="ARBA" id="ARBA00022801"/>
    </source>
</evidence>
<dbReference type="Gene3D" id="3.30.420.10">
    <property type="entry name" value="Ribonuclease H-like superfamily/Ribonuclease H"/>
    <property type="match status" value="1"/>
</dbReference>
<evidence type="ECO:0000259" key="8">
    <source>
        <dbReference type="PROSITE" id="PS50994"/>
    </source>
</evidence>
<feature type="compositionally biased region" description="Basic and acidic residues" evidence="7">
    <location>
        <begin position="806"/>
        <end position="815"/>
    </location>
</feature>
<dbReference type="InterPro" id="IPR043502">
    <property type="entry name" value="DNA/RNA_pol_sf"/>
</dbReference>
<dbReference type="CDD" id="cd09274">
    <property type="entry name" value="RNase_HI_RT_Ty3"/>
    <property type="match status" value="1"/>
</dbReference>
<dbReference type="InterPro" id="IPR054465">
    <property type="entry name" value="Integrase_p58-like_C"/>
</dbReference>
<keyword evidence="4" id="KW-0255">Endonuclease</keyword>
<feature type="compositionally biased region" description="Basic and acidic residues" evidence="7">
    <location>
        <begin position="867"/>
        <end position="878"/>
    </location>
</feature>
<dbReference type="Pfam" id="PF17917">
    <property type="entry name" value="RT_RNaseH"/>
    <property type="match status" value="1"/>
</dbReference>
<dbReference type="FunFam" id="3.30.70.270:FF:000020">
    <property type="entry name" value="Transposon Tf2-6 polyprotein-like Protein"/>
    <property type="match status" value="1"/>
</dbReference>
<comment type="caution">
    <text evidence="9">The sequence shown here is derived from an EMBL/GenBank/DDBJ whole genome shotgun (WGS) entry which is preliminary data.</text>
</comment>
<evidence type="ECO:0000256" key="3">
    <source>
        <dbReference type="ARBA" id="ARBA00022722"/>
    </source>
</evidence>
<dbReference type="InterPro" id="IPR001584">
    <property type="entry name" value="Integrase_cat-core"/>
</dbReference>
<evidence type="ECO:0000256" key="1">
    <source>
        <dbReference type="ARBA" id="ARBA00022679"/>
    </source>
</evidence>
<dbReference type="OrthoDB" id="5988470at2759"/>
<keyword evidence="3" id="KW-0540">Nuclease</keyword>
<evidence type="ECO:0000256" key="2">
    <source>
        <dbReference type="ARBA" id="ARBA00022695"/>
    </source>
</evidence>
<keyword evidence="6" id="KW-0695">RNA-directed DNA polymerase</keyword>
<keyword evidence="5" id="KW-0378">Hydrolase</keyword>
<organism evidence="9 10">
    <name type="scientific">Paramuricea clavata</name>
    <name type="common">Red gorgonian</name>
    <name type="synonym">Violescent sea-whip</name>
    <dbReference type="NCBI Taxonomy" id="317549"/>
    <lineage>
        <taxon>Eukaryota</taxon>
        <taxon>Metazoa</taxon>
        <taxon>Cnidaria</taxon>
        <taxon>Anthozoa</taxon>
        <taxon>Octocorallia</taxon>
        <taxon>Malacalcyonacea</taxon>
        <taxon>Plexauridae</taxon>
        <taxon>Paramuricea</taxon>
    </lineage>
</organism>
<dbReference type="AlphaFoldDB" id="A0A6S7LSK6"/>
<accession>A0A6S7LSK6</accession>
<dbReference type="FunFam" id="3.10.20.370:FF:000001">
    <property type="entry name" value="Retrovirus-related Pol polyprotein from transposon 17.6-like protein"/>
    <property type="match status" value="1"/>
</dbReference>
<dbReference type="PANTHER" id="PTHR37984:SF5">
    <property type="entry name" value="PROTEIN NYNRIN-LIKE"/>
    <property type="match status" value="1"/>
</dbReference>
<evidence type="ECO:0000313" key="9">
    <source>
        <dbReference type="EMBL" id="CAB4043152.1"/>
    </source>
</evidence>
<dbReference type="InterPro" id="IPR041588">
    <property type="entry name" value="Integrase_H2C2"/>
</dbReference>
<dbReference type="InterPro" id="IPR041373">
    <property type="entry name" value="RT_RNaseH"/>
</dbReference>
<keyword evidence="1" id="KW-0808">Transferase</keyword>
<keyword evidence="10" id="KW-1185">Reference proteome</keyword>
<protein>
    <submittedName>
        <fullName evidence="9">Retrovirus-related Pol poly from transposon</fullName>
    </submittedName>
</protein>
<dbReference type="FunFam" id="3.30.420.10:FF:000032">
    <property type="entry name" value="Retrovirus-related Pol polyprotein from transposon 297-like Protein"/>
    <property type="match status" value="1"/>
</dbReference>